<comment type="caution">
    <text evidence="6">The sequence shown here is derived from an EMBL/GenBank/DDBJ whole genome shotgun (WGS) entry which is preliminary data.</text>
</comment>
<keyword evidence="2" id="KW-0813">Transport</keyword>
<dbReference type="InterPro" id="IPR017871">
    <property type="entry name" value="ABC_transporter-like_CS"/>
</dbReference>
<proteinExistence type="inferred from homology"/>
<dbReference type="RefSeq" id="WP_152808666.1">
    <property type="nucleotide sequence ID" value="NZ_WHNW01000001.1"/>
</dbReference>
<protein>
    <submittedName>
        <fullName evidence="6">ATP-binding cassette domain-containing protein</fullName>
    </submittedName>
</protein>
<evidence type="ECO:0000313" key="6">
    <source>
        <dbReference type="EMBL" id="MPV85350.1"/>
    </source>
</evidence>
<keyword evidence="4 6" id="KW-0067">ATP-binding</keyword>
<dbReference type="PROSITE" id="PS00211">
    <property type="entry name" value="ABC_TRANSPORTER_1"/>
    <property type="match status" value="1"/>
</dbReference>
<evidence type="ECO:0000259" key="5">
    <source>
        <dbReference type="PROSITE" id="PS50893"/>
    </source>
</evidence>
<dbReference type="InterPro" id="IPR003593">
    <property type="entry name" value="AAA+_ATPase"/>
</dbReference>
<dbReference type="InterPro" id="IPR003439">
    <property type="entry name" value="ABC_transporter-like_ATP-bd"/>
</dbReference>
<dbReference type="InterPro" id="IPR027417">
    <property type="entry name" value="P-loop_NTPase"/>
</dbReference>
<reference evidence="6 7" key="1">
    <citation type="submission" date="2019-10" db="EMBL/GenBank/DDBJ databases">
        <title>Cardiobacteriales fam. a chemoheterotrophic member of the order Cardiobacteriales, and proposal of Cardiobacteriales fam. nov.</title>
        <authorList>
            <person name="Wang C."/>
        </authorList>
    </citation>
    <scope>NUCLEOTIDE SEQUENCE [LARGE SCALE GENOMIC DNA]</scope>
    <source>
        <strain evidence="6 7">ML27</strain>
    </source>
</reference>
<dbReference type="Gene3D" id="3.40.50.300">
    <property type="entry name" value="P-loop containing nucleotide triphosphate hydrolases"/>
    <property type="match status" value="1"/>
</dbReference>
<dbReference type="Pfam" id="PF00005">
    <property type="entry name" value="ABC_tran"/>
    <property type="match status" value="1"/>
</dbReference>
<gene>
    <name evidence="6" type="ORF">GCU85_01205</name>
</gene>
<evidence type="ECO:0000256" key="4">
    <source>
        <dbReference type="ARBA" id="ARBA00022840"/>
    </source>
</evidence>
<accession>A0A6N7EV03</accession>
<dbReference type="GO" id="GO:0016887">
    <property type="term" value="F:ATP hydrolysis activity"/>
    <property type="evidence" value="ECO:0007669"/>
    <property type="project" value="InterPro"/>
</dbReference>
<dbReference type="InterPro" id="IPR050153">
    <property type="entry name" value="Metal_Ion_Import_ABC"/>
</dbReference>
<dbReference type="PROSITE" id="PS50893">
    <property type="entry name" value="ABC_TRANSPORTER_2"/>
    <property type="match status" value="1"/>
</dbReference>
<keyword evidence="7" id="KW-1185">Reference proteome</keyword>
<evidence type="ECO:0000256" key="3">
    <source>
        <dbReference type="ARBA" id="ARBA00022741"/>
    </source>
</evidence>
<dbReference type="SMART" id="SM00382">
    <property type="entry name" value="AAA"/>
    <property type="match status" value="1"/>
</dbReference>
<feature type="domain" description="ABC transporter" evidence="5">
    <location>
        <begin position="11"/>
        <end position="248"/>
    </location>
</feature>
<dbReference type="GO" id="GO:0005524">
    <property type="term" value="F:ATP binding"/>
    <property type="evidence" value="ECO:0007669"/>
    <property type="project" value="UniProtKB-KW"/>
</dbReference>
<dbReference type="Proteomes" id="UP000471298">
    <property type="component" value="Unassembled WGS sequence"/>
</dbReference>
<evidence type="ECO:0000256" key="1">
    <source>
        <dbReference type="ARBA" id="ARBA00005417"/>
    </source>
</evidence>
<comment type="similarity">
    <text evidence="1">Belongs to the ABC transporter superfamily.</text>
</comment>
<dbReference type="EMBL" id="WHNW01000001">
    <property type="protein sequence ID" value="MPV85350.1"/>
    <property type="molecule type" value="Genomic_DNA"/>
</dbReference>
<evidence type="ECO:0000256" key="2">
    <source>
        <dbReference type="ARBA" id="ARBA00022448"/>
    </source>
</evidence>
<dbReference type="SUPFAM" id="SSF52540">
    <property type="entry name" value="P-loop containing nucleoside triphosphate hydrolases"/>
    <property type="match status" value="1"/>
</dbReference>
<name>A0A6N7EV03_9GAMM</name>
<dbReference type="InParanoid" id="A0A6N7EV03"/>
<keyword evidence="3" id="KW-0547">Nucleotide-binding</keyword>
<dbReference type="PANTHER" id="PTHR42734:SF5">
    <property type="entry name" value="IRON TRANSPORT SYSTEM ATP-BINDING PROTEIN HI_0361-RELATED"/>
    <property type="match status" value="1"/>
</dbReference>
<dbReference type="CDD" id="cd03235">
    <property type="entry name" value="ABC_Metallic_Cations"/>
    <property type="match status" value="1"/>
</dbReference>
<evidence type="ECO:0000313" key="7">
    <source>
        <dbReference type="Proteomes" id="UP000471298"/>
    </source>
</evidence>
<organism evidence="6 7">
    <name type="scientific">Ostreibacterium oceani</name>
    <dbReference type="NCBI Taxonomy" id="2654998"/>
    <lineage>
        <taxon>Bacteria</taxon>
        <taxon>Pseudomonadati</taxon>
        <taxon>Pseudomonadota</taxon>
        <taxon>Gammaproteobacteria</taxon>
        <taxon>Cardiobacteriales</taxon>
        <taxon>Ostreibacteriaceae</taxon>
        <taxon>Ostreibacterium</taxon>
    </lineage>
</organism>
<dbReference type="AlphaFoldDB" id="A0A6N7EV03"/>
<dbReference type="PANTHER" id="PTHR42734">
    <property type="entry name" value="METAL TRANSPORT SYSTEM ATP-BINDING PROTEIN TM_0124-RELATED"/>
    <property type="match status" value="1"/>
</dbReference>
<sequence length="263" mass="28715">MISETHPAPAIRVTNLTVAYGDTPVLWDIHLSIPCGVLMGVVGPNGAGKTTLIKSLLGLVKPLCGQVHFLNQPYQRQRQQVAYIPQKGSIDWDFPTTVLDVVMMGTYGKLGWFKRPDSKAKKQAMDALAAVDMTGLSMRPIGQLSGGQQQRVLLARAIVQDAQIYLLDEPFQGVDAVTEKTMMANLQQWTDAGKTVIVVHHDLQTVPHYFNWVTLLNVQCIACGPVDAVFTDENIHQTYASPHVTARGFSAVFASTGAQCDNV</sequence>